<gene>
    <name evidence="4" type="ORF">S01H4_33368</name>
</gene>
<feature type="domain" description="FAD-binding oxidoreductase/transferase type 4 C-terminal" evidence="3">
    <location>
        <begin position="1"/>
        <end position="149"/>
    </location>
</feature>
<evidence type="ECO:0000313" key="4">
    <source>
        <dbReference type="EMBL" id="GAG79064.1"/>
    </source>
</evidence>
<dbReference type="Pfam" id="PF02913">
    <property type="entry name" value="FAD-oxidase_C"/>
    <property type="match status" value="1"/>
</dbReference>
<proteinExistence type="predicted"/>
<dbReference type="SUPFAM" id="SSF55103">
    <property type="entry name" value="FAD-linked oxidases, C-terminal domain"/>
    <property type="match status" value="1"/>
</dbReference>
<protein>
    <recommendedName>
        <fullName evidence="3">FAD-binding oxidoreductase/transferase type 4 C-terminal domain-containing protein</fullName>
    </recommendedName>
</protein>
<name>X1AB84_9ZZZZ</name>
<dbReference type="GO" id="GO:0003824">
    <property type="term" value="F:catalytic activity"/>
    <property type="evidence" value="ECO:0007669"/>
    <property type="project" value="InterPro"/>
</dbReference>
<keyword evidence="2" id="KW-0274">FAD</keyword>
<reference evidence="4" key="1">
    <citation type="journal article" date="2014" name="Front. Microbiol.">
        <title>High frequency of phylogenetically diverse reductive dehalogenase-homologous genes in deep subseafloor sedimentary metagenomes.</title>
        <authorList>
            <person name="Kawai M."/>
            <person name="Futagami T."/>
            <person name="Toyoda A."/>
            <person name="Takaki Y."/>
            <person name="Nishi S."/>
            <person name="Hori S."/>
            <person name="Arai W."/>
            <person name="Tsubouchi T."/>
            <person name="Morono Y."/>
            <person name="Uchiyama I."/>
            <person name="Ito T."/>
            <person name="Fujiyama A."/>
            <person name="Inagaki F."/>
            <person name="Takami H."/>
        </authorList>
    </citation>
    <scope>NUCLEOTIDE SEQUENCE</scope>
    <source>
        <strain evidence="4">Expedition CK06-06</strain>
    </source>
</reference>
<keyword evidence="1" id="KW-0285">Flavoprotein</keyword>
<evidence type="ECO:0000259" key="3">
    <source>
        <dbReference type="Pfam" id="PF02913"/>
    </source>
</evidence>
<dbReference type="PANTHER" id="PTHR42934:SF1">
    <property type="entry name" value="GLYCOLATE OXIDASE SUBUNIT GLCD"/>
    <property type="match status" value="1"/>
</dbReference>
<dbReference type="InterPro" id="IPR051914">
    <property type="entry name" value="FAD-linked_OxidoTrans_Type4"/>
</dbReference>
<accession>X1AB84</accession>
<evidence type="ECO:0000256" key="1">
    <source>
        <dbReference type="ARBA" id="ARBA00022630"/>
    </source>
</evidence>
<dbReference type="EMBL" id="BART01017549">
    <property type="protein sequence ID" value="GAG79064.1"/>
    <property type="molecule type" value="Genomic_DNA"/>
</dbReference>
<evidence type="ECO:0000256" key="2">
    <source>
        <dbReference type="ARBA" id="ARBA00022827"/>
    </source>
</evidence>
<dbReference type="PANTHER" id="PTHR42934">
    <property type="entry name" value="GLYCOLATE OXIDASE SUBUNIT GLCD"/>
    <property type="match status" value="1"/>
</dbReference>
<dbReference type="InterPro" id="IPR004113">
    <property type="entry name" value="FAD-bd_oxidored_4_C"/>
</dbReference>
<sequence>MDKVTVTAIFELLGGEFEHYPKDYALLAEIDGFNDNAVQEEFSILFDIMINNNPTFYKLANNPEEREILIGARKAALPAYCRIGPSCCVEDCTIKITDFAKVIKMFENLRQELDIPNITTAMVCHMEGNIHPTFIFNENDPNDRADFKKR</sequence>
<dbReference type="GO" id="GO:0050660">
    <property type="term" value="F:flavin adenine dinucleotide binding"/>
    <property type="evidence" value="ECO:0007669"/>
    <property type="project" value="InterPro"/>
</dbReference>
<comment type="caution">
    <text evidence="4">The sequence shown here is derived from an EMBL/GenBank/DDBJ whole genome shotgun (WGS) entry which is preliminary data.</text>
</comment>
<dbReference type="InterPro" id="IPR016164">
    <property type="entry name" value="FAD-linked_Oxase-like_C"/>
</dbReference>
<organism evidence="4">
    <name type="scientific">marine sediment metagenome</name>
    <dbReference type="NCBI Taxonomy" id="412755"/>
    <lineage>
        <taxon>unclassified sequences</taxon>
        <taxon>metagenomes</taxon>
        <taxon>ecological metagenomes</taxon>
    </lineage>
</organism>
<dbReference type="AlphaFoldDB" id="X1AB84"/>